<dbReference type="Proteomes" id="UP000740329">
    <property type="component" value="Unassembled WGS sequence"/>
</dbReference>
<organism evidence="2 3">
    <name type="scientific">Methanococcus voltae</name>
    <dbReference type="NCBI Taxonomy" id="2188"/>
    <lineage>
        <taxon>Archaea</taxon>
        <taxon>Methanobacteriati</taxon>
        <taxon>Methanobacteriota</taxon>
        <taxon>Methanomada group</taxon>
        <taxon>Methanococci</taxon>
        <taxon>Methanococcales</taxon>
        <taxon>Methanococcaceae</taxon>
        <taxon>Methanococcus</taxon>
    </lineage>
</organism>
<dbReference type="GO" id="GO:0016491">
    <property type="term" value="F:oxidoreductase activity"/>
    <property type="evidence" value="ECO:0007669"/>
    <property type="project" value="UniProtKB-ARBA"/>
</dbReference>
<proteinExistence type="predicted"/>
<dbReference type="InterPro" id="IPR036812">
    <property type="entry name" value="NAD(P)_OxRdtase_dom_sf"/>
</dbReference>
<dbReference type="InterPro" id="IPR017900">
    <property type="entry name" value="4Fe4S_Fe_S_CS"/>
</dbReference>
<dbReference type="EMBL" id="JAGGMV010000004">
    <property type="protein sequence ID" value="MBP2201914.1"/>
    <property type="molecule type" value="Genomic_DNA"/>
</dbReference>
<dbReference type="PANTHER" id="PTHR43312">
    <property type="entry name" value="D-THREO-ALDOSE 1-DEHYDROGENASE"/>
    <property type="match status" value="1"/>
</dbReference>
<dbReference type="InterPro" id="IPR017896">
    <property type="entry name" value="4Fe4S_Fe-S-bd"/>
</dbReference>
<evidence type="ECO:0000313" key="2">
    <source>
        <dbReference type="EMBL" id="MBP2201914.1"/>
    </source>
</evidence>
<comment type="caution">
    <text evidence="2">The sequence shown here is derived from an EMBL/GenBank/DDBJ whole genome shotgun (WGS) entry which is preliminary data.</text>
</comment>
<dbReference type="Pfam" id="PF13187">
    <property type="entry name" value="Fer4_9"/>
    <property type="match status" value="1"/>
</dbReference>
<dbReference type="InterPro" id="IPR023210">
    <property type="entry name" value="NADP_OxRdtase_dom"/>
</dbReference>
<evidence type="ECO:0000313" key="3">
    <source>
        <dbReference type="Proteomes" id="UP000740329"/>
    </source>
</evidence>
<dbReference type="PROSITE" id="PS00198">
    <property type="entry name" value="4FE4S_FER_1"/>
    <property type="match status" value="1"/>
</dbReference>
<reference evidence="2" key="1">
    <citation type="submission" date="2021-03" db="EMBL/GenBank/DDBJ databases">
        <title>Genomic Encyclopedia of Type Strains, Phase IV (KMG-V): Genome sequencing to study the core and pangenomes of soil and plant-associated prokaryotes.</title>
        <authorList>
            <person name="Whitman W."/>
        </authorList>
    </citation>
    <scope>NUCLEOTIDE SEQUENCE</scope>
    <source>
        <strain evidence="2">C4</strain>
    </source>
</reference>
<dbReference type="SUPFAM" id="SSF46548">
    <property type="entry name" value="alpha-helical ferredoxin"/>
    <property type="match status" value="1"/>
</dbReference>
<dbReference type="AlphaFoldDB" id="A0A8J7RGE5"/>
<name>A0A8J7RGE5_METVO</name>
<dbReference type="PANTHER" id="PTHR43312:SF2">
    <property type="entry name" value="OXIDOREDUCTASE"/>
    <property type="match status" value="1"/>
</dbReference>
<evidence type="ECO:0000259" key="1">
    <source>
        <dbReference type="PROSITE" id="PS51379"/>
    </source>
</evidence>
<gene>
    <name evidence="2" type="ORF">J3E07_001354</name>
</gene>
<feature type="domain" description="4Fe-4S ferredoxin-type" evidence="1">
    <location>
        <begin position="352"/>
        <end position="379"/>
    </location>
</feature>
<dbReference type="InterPro" id="IPR053135">
    <property type="entry name" value="AKR2_Oxidoreductase"/>
</dbReference>
<dbReference type="PROSITE" id="PS51379">
    <property type="entry name" value="4FE4S_FER_2"/>
    <property type="match status" value="1"/>
</dbReference>
<sequence length="414" mass="47993">MNFRTLNKTGEELSILGFGAMRFPLKNGRIDKAKSEEMLTYAIDNGVNFIDTAFPYHFGESEIFLGNFLSKNPEYRDKVSISTKLPPWDVKKSEDMYKILNTQLNKLQTDCIDYYFIHSLTKDVWDKLLDLGILKFLDDIKKSKKVKYVGFSFHDNLNEFKRIVDYYDWDMCMVQYNYLDDELQAGEEGILYAARKGMGIFIMEPLRGGNLANNVPKEITEIFEEYTKKHKYFQKPSDWAFKWVWNNPNVTCVLSGMGSLEQLKENIRLANSISNPNFLNIDELEIISKAKEIFNKRMKIKCTSCNYCMPCPVGVDIPRCFELYNSKYLFDSKSAKMEADFKYTAQLGGVLSEPKVASKCIHCGKCLKECPQSLPIPDLLDEVSKEFEKTGFKYKVKLFKTVASLQKFVEKLFR</sequence>
<protein>
    <submittedName>
        <fullName evidence="2">Putative aldo/keto reductase-like oxidoreductase</fullName>
    </submittedName>
</protein>
<dbReference type="Gene3D" id="3.20.20.100">
    <property type="entry name" value="NADP-dependent oxidoreductase domain"/>
    <property type="match status" value="1"/>
</dbReference>
<dbReference type="CDD" id="cd19096">
    <property type="entry name" value="AKR_Fe-S_oxidoreductase"/>
    <property type="match status" value="1"/>
</dbReference>
<accession>A0A8J7RGE5</accession>
<dbReference type="Pfam" id="PF00248">
    <property type="entry name" value="Aldo_ket_red"/>
    <property type="match status" value="1"/>
</dbReference>
<dbReference type="SUPFAM" id="SSF51430">
    <property type="entry name" value="NAD(P)-linked oxidoreductase"/>
    <property type="match status" value="1"/>
</dbReference>
<dbReference type="RefSeq" id="WP_209591437.1">
    <property type="nucleotide sequence ID" value="NZ_JAGGMV010000004.1"/>
</dbReference>